<organism evidence="1 2">
    <name type="scientific">Daucus carota subsp. sativus</name>
    <name type="common">Carrot</name>
    <dbReference type="NCBI Taxonomy" id="79200"/>
    <lineage>
        <taxon>Eukaryota</taxon>
        <taxon>Viridiplantae</taxon>
        <taxon>Streptophyta</taxon>
        <taxon>Embryophyta</taxon>
        <taxon>Tracheophyta</taxon>
        <taxon>Spermatophyta</taxon>
        <taxon>Magnoliopsida</taxon>
        <taxon>eudicotyledons</taxon>
        <taxon>Gunneridae</taxon>
        <taxon>Pentapetalae</taxon>
        <taxon>asterids</taxon>
        <taxon>campanulids</taxon>
        <taxon>Apiales</taxon>
        <taxon>Apiaceae</taxon>
        <taxon>Apioideae</taxon>
        <taxon>Scandiceae</taxon>
        <taxon>Daucinae</taxon>
        <taxon>Daucus</taxon>
        <taxon>Daucus sect. Daucus</taxon>
    </lineage>
</organism>
<reference evidence="1" key="1">
    <citation type="journal article" date="2016" name="Nat. Genet.">
        <title>A high-quality carrot genome assembly provides new insights into carotenoid accumulation and asterid genome evolution.</title>
        <authorList>
            <person name="Iorizzo M."/>
            <person name="Ellison S."/>
            <person name="Senalik D."/>
            <person name="Zeng P."/>
            <person name="Satapoomin P."/>
            <person name="Huang J."/>
            <person name="Bowman M."/>
            <person name="Iovene M."/>
            <person name="Sanseverino W."/>
            <person name="Cavagnaro P."/>
            <person name="Yildiz M."/>
            <person name="Macko-Podgorni A."/>
            <person name="Moranska E."/>
            <person name="Grzebelus E."/>
            <person name="Grzebelus D."/>
            <person name="Ashrafi H."/>
            <person name="Zheng Z."/>
            <person name="Cheng S."/>
            <person name="Spooner D."/>
            <person name="Van Deynze A."/>
            <person name="Simon P."/>
        </authorList>
    </citation>
    <scope>NUCLEOTIDE SEQUENCE</scope>
    <source>
        <tissue evidence="1">Leaf</tissue>
    </source>
</reference>
<dbReference type="EMBL" id="CP093345">
    <property type="protein sequence ID" value="WOG92952.1"/>
    <property type="molecule type" value="Genomic_DNA"/>
</dbReference>
<dbReference type="PANTHER" id="PTHR34291:SF1">
    <property type="entry name" value="HYDROXYPROLINE-RICH GLYCOPROTEIN FAMILY PROTEIN"/>
    <property type="match status" value="1"/>
</dbReference>
<dbReference type="InterPro" id="IPR037699">
    <property type="entry name" value="At5g65660-like"/>
</dbReference>
<dbReference type="Gramene" id="KZN02006">
    <property type="protein sequence ID" value="KZN02006"/>
    <property type="gene ID" value="DCAR_010760"/>
</dbReference>
<dbReference type="KEGG" id="dcr:108211790"/>
<evidence type="ECO:0000313" key="2">
    <source>
        <dbReference type="Proteomes" id="UP000077755"/>
    </source>
</evidence>
<keyword evidence="2" id="KW-1185">Reference proteome</keyword>
<dbReference type="OrthoDB" id="1936969at2759"/>
<dbReference type="AlphaFoldDB" id="A0A166AVY3"/>
<dbReference type="Proteomes" id="UP000077755">
    <property type="component" value="Chromosome 3"/>
</dbReference>
<sequence length="141" mass="15816">MESPPNYSMQFHHHESSSRPSLGFPLGTALLLIVIFSLSGIFSCCYHWDKLRSLRRSFAHADSDLEADTIDQHLDPSKPKPPIMDLNKKPNESLPVLMPGDLIPKFIAMPCKCEPARADNFISVEVQRPPKPPQTEESPLP</sequence>
<evidence type="ECO:0000313" key="1">
    <source>
        <dbReference type="EMBL" id="WOG92952.1"/>
    </source>
</evidence>
<reference evidence="1" key="2">
    <citation type="submission" date="2022-03" db="EMBL/GenBank/DDBJ databases">
        <title>Draft title - Genomic analysis of global carrot germplasm unveils the trajectory of domestication and the origin of high carotenoid orange carrot.</title>
        <authorList>
            <person name="Iorizzo M."/>
            <person name="Ellison S."/>
            <person name="Senalik D."/>
            <person name="Macko-Podgorni A."/>
            <person name="Grzebelus D."/>
            <person name="Bostan H."/>
            <person name="Rolling W."/>
            <person name="Curaba J."/>
            <person name="Simon P."/>
        </authorList>
    </citation>
    <scope>NUCLEOTIDE SEQUENCE</scope>
    <source>
        <tissue evidence="1">Leaf</tissue>
    </source>
</reference>
<gene>
    <name evidence="1" type="ORF">DCAR_0312230</name>
</gene>
<accession>A0A166AVY3</accession>
<name>A0A166AVY3_DAUCS</name>
<protein>
    <submittedName>
        <fullName evidence="1">Uncharacterized protein</fullName>
    </submittedName>
</protein>
<proteinExistence type="predicted"/>
<dbReference type="PANTHER" id="PTHR34291">
    <property type="entry name" value="HYDROXYPROLINE-RICH GLYCOPROTEIN FAMILY PROTEIN"/>
    <property type="match status" value="1"/>
</dbReference>
<dbReference type="OMA" id="YYAPSHI"/>